<gene>
    <name evidence="1" type="ORF">XNOV1_A026537</name>
</gene>
<organism evidence="1 2">
    <name type="scientific">Xyrichtys novacula</name>
    <name type="common">Pearly razorfish</name>
    <name type="synonym">Hemipteronotus novacula</name>
    <dbReference type="NCBI Taxonomy" id="13765"/>
    <lineage>
        <taxon>Eukaryota</taxon>
        <taxon>Metazoa</taxon>
        <taxon>Chordata</taxon>
        <taxon>Craniata</taxon>
        <taxon>Vertebrata</taxon>
        <taxon>Euteleostomi</taxon>
        <taxon>Actinopterygii</taxon>
        <taxon>Neopterygii</taxon>
        <taxon>Teleostei</taxon>
        <taxon>Neoteleostei</taxon>
        <taxon>Acanthomorphata</taxon>
        <taxon>Eupercaria</taxon>
        <taxon>Labriformes</taxon>
        <taxon>Labridae</taxon>
        <taxon>Xyrichtys</taxon>
    </lineage>
</organism>
<keyword evidence="2" id="KW-1185">Reference proteome</keyword>
<dbReference type="EMBL" id="OY660868">
    <property type="protein sequence ID" value="CAJ1057175.1"/>
    <property type="molecule type" value="Genomic_DNA"/>
</dbReference>
<protein>
    <submittedName>
        <fullName evidence="1">Zinc finger MYM-type 1-like protein</fullName>
    </submittedName>
</protein>
<name>A0AAV1F870_XYRNO</name>
<accession>A0AAV1F870</accession>
<reference evidence="1" key="1">
    <citation type="submission" date="2023-08" db="EMBL/GenBank/DDBJ databases">
        <authorList>
            <person name="Alioto T."/>
            <person name="Alioto T."/>
            <person name="Gomez Garrido J."/>
        </authorList>
    </citation>
    <scope>NUCLEOTIDE SEQUENCE</scope>
</reference>
<dbReference type="Proteomes" id="UP001178508">
    <property type="component" value="Chromosome 5"/>
</dbReference>
<evidence type="ECO:0000313" key="1">
    <source>
        <dbReference type="EMBL" id="CAJ1057175.1"/>
    </source>
</evidence>
<sequence length="111" mass="12402">MQAGLANGDGSIILRTVIALFSCVQAVEKGLIKEVSVRLDSCFIKGDFTRWRKATEKFKEHGYAQLRHKKRLTHLALMHVHSDVMDSLDIGSLMRSFISANPERKATFGVA</sequence>
<evidence type="ECO:0000313" key="2">
    <source>
        <dbReference type="Proteomes" id="UP001178508"/>
    </source>
</evidence>
<proteinExistence type="predicted"/>
<dbReference type="AlphaFoldDB" id="A0AAV1F870"/>